<dbReference type="PANTHER" id="PTHR41517">
    <property type="entry name" value="1,2-DIOXYGENASE PROTEIN-RELATED"/>
    <property type="match status" value="1"/>
</dbReference>
<keyword evidence="2" id="KW-1003">Cell membrane</keyword>
<dbReference type="InterPro" id="IPR014710">
    <property type="entry name" value="RmlC-like_jellyroll"/>
</dbReference>
<keyword evidence="2" id="KW-0997">Cell inner membrane</keyword>
<dbReference type="EC" id="1.13.11.4" evidence="5"/>
<keyword evidence="3" id="KW-0812">Transmembrane</keyword>
<dbReference type="SUPFAM" id="SSF51182">
    <property type="entry name" value="RmlC-like cupins"/>
    <property type="match status" value="1"/>
</dbReference>
<dbReference type="Gene3D" id="1.20.1250.20">
    <property type="entry name" value="MFS general substrate transporter like domains"/>
    <property type="match status" value="1"/>
</dbReference>
<reference evidence="5 6" key="1">
    <citation type="submission" date="2018-06" db="EMBL/GenBank/DDBJ databases">
        <authorList>
            <consortium name="Pathogen Informatics"/>
            <person name="Doyle S."/>
        </authorList>
    </citation>
    <scope>NUCLEOTIDE SEQUENCE [LARGE SCALE GENOMIC DNA]</scope>
    <source>
        <strain evidence="5 6">NCTC7304</strain>
    </source>
</reference>
<dbReference type="InterPro" id="IPR011234">
    <property type="entry name" value="Fumarylacetoacetase-like_C"/>
</dbReference>
<dbReference type="SUPFAM" id="SSF103473">
    <property type="entry name" value="MFS general substrate transporter"/>
    <property type="match status" value="1"/>
</dbReference>
<evidence type="ECO:0000256" key="1">
    <source>
        <dbReference type="ARBA" id="ARBA00004429"/>
    </source>
</evidence>
<dbReference type="Proteomes" id="UP000254762">
    <property type="component" value="Unassembled WGS sequence"/>
</dbReference>
<evidence type="ECO:0000259" key="4">
    <source>
        <dbReference type="Pfam" id="PF01557"/>
    </source>
</evidence>
<feature type="transmembrane region" description="Helical" evidence="3">
    <location>
        <begin position="6"/>
        <end position="23"/>
    </location>
</feature>
<sequence>MGGPPAFQVGGTLGALLLGVLMDRLNPFRVLAVSYALGAVCIVMIGLSENGLWLMALAIFGIGISGSQVGLDGLDLPLVNLLGCGFAEDYPEDQQLVTRKEGDYLPRYAANMLPLRHQRGSSSPIFNYRYDRSREALHDLTRMGEPDEWEGYKLRYVNPVTGGYPMPSMGAFLQLLPKGFASREAHSTDSTIYNVVEGAGQVTIGHETFHFSATREMRFDPDREPPFFFCKPADAVVPVAAGDTLELPYPTQTDNYHYEIELVVAIGKRGAIFRWKKPMNMSGDTPPAWT</sequence>
<dbReference type="InterPro" id="IPR036259">
    <property type="entry name" value="MFS_trans_sf"/>
</dbReference>
<dbReference type="InterPro" id="IPR047183">
    <property type="entry name" value="GDO-like"/>
</dbReference>
<keyword evidence="5" id="KW-0560">Oxidoreductase</keyword>
<proteinExistence type="predicted"/>
<dbReference type="InterPro" id="IPR011051">
    <property type="entry name" value="RmlC_Cupin_sf"/>
</dbReference>
<keyword evidence="3" id="KW-0472">Membrane</keyword>
<evidence type="ECO:0000313" key="5">
    <source>
        <dbReference type="EMBL" id="SUG32463.1"/>
    </source>
</evidence>
<evidence type="ECO:0000256" key="2">
    <source>
        <dbReference type="ARBA" id="ARBA00022519"/>
    </source>
</evidence>
<keyword evidence="5" id="KW-0223">Dioxygenase</keyword>
<name>A0A379SSA2_SALER</name>
<dbReference type="InterPro" id="IPR036663">
    <property type="entry name" value="Fumarylacetoacetase_C_sf"/>
</dbReference>
<dbReference type="Gene3D" id="3.90.850.10">
    <property type="entry name" value="Fumarylacetoacetase-like, C-terminal domain"/>
    <property type="match status" value="1"/>
</dbReference>
<evidence type="ECO:0000313" key="6">
    <source>
        <dbReference type="Proteomes" id="UP000254762"/>
    </source>
</evidence>
<comment type="subcellular location">
    <subcellularLocation>
        <location evidence="1">Cell inner membrane</location>
        <topology evidence="1">Multi-pass membrane protein</topology>
    </subcellularLocation>
</comment>
<dbReference type="EMBL" id="UGXD01000002">
    <property type="protein sequence ID" value="SUG32463.1"/>
    <property type="molecule type" value="Genomic_DNA"/>
</dbReference>
<dbReference type="AlphaFoldDB" id="A0A379SSA2"/>
<accession>A0A379SSA2</accession>
<keyword evidence="3" id="KW-1133">Transmembrane helix</keyword>
<evidence type="ECO:0000256" key="3">
    <source>
        <dbReference type="SAM" id="Phobius"/>
    </source>
</evidence>
<dbReference type="GO" id="GO:0047922">
    <property type="term" value="F:gentisate 1,2-dioxygenase activity"/>
    <property type="evidence" value="ECO:0007669"/>
    <property type="project" value="UniProtKB-EC"/>
</dbReference>
<feature type="domain" description="Fumarylacetoacetase-like C-terminal" evidence="4">
    <location>
        <begin position="221"/>
        <end position="270"/>
    </location>
</feature>
<dbReference type="Gene3D" id="2.60.120.10">
    <property type="entry name" value="Jelly Rolls"/>
    <property type="match status" value="1"/>
</dbReference>
<organism evidence="5 6">
    <name type="scientific">Salmonella enterica subsp. arizonae</name>
    <dbReference type="NCBI Taxonomy" id="59203"/>
    <lineage>
        <taxon>Bacteria</taxon>
        <taxon>Pseudomonadati</taxon>
        <taxon>Pseudomonadota</taxon>
        <taxon>Gammaproteobacteria</taxon>
        <taxon>Enterobacterales</taxon>
        <taxon>Enterobacteriaceae</taxon>
        <taxon>Salmonella</taxon>
    </lineage>
</organism>
<dbReference type="PANTHER" id="PTHR41517:SF1">
    <property type="entry name" value="CUPIN"/>
    <property type="match status" value="1"/>
</dbReference>
<dbReference type="Pfam" id="PF01557">
    <property type="entry name" value="FAA_hydrolase"/>
    <property type="match status" value="1"/>
</dbReference>
<protein>
    <submittedName>
        <fullName evidence="5">Gentisate 1,2-dioxygenase</fullName>
        <ecNumber evidence="5">1.13.11.4</ecNumber>
    </submittedName>
</protein>
<feature type="transmembrane region" description="Helical" evidence="3">
    <location>
        <begin position="30"/>
        <end position="47"/>
    </location>
</feature>
<dbReference type="SUPFAM" id="SSF56529">
    <property type="entry name" value="FAH"/>
    <property type="match status" value="1"/>
</dbReference>
<gene>
    <name evidence="5" type="ORF">NCTC7304_01894</name>
</gene>
<dbReference type="GO" id="GO:0005886">
    <property type="term" value="C:plasma membrane"/>
    <property type="evidence" value="ECO:0007669"/>
    <property type="project" value="UniProtKB-SubCell"/>
</dbReference>